<keyword evidence="4 8" id="KW-0812">Transmembrane</keyword>
<evidence type="ECO:0000256" key="3">
    <source>
        <dbReference type="ARBA" id="ARBA00022452"/>
    </source>
</evidence>
<organism evidence="13 14">
    <name type="scientific">Lysobacter capsici AZ78</name>
    <dbReference type="NCBI Taxonomy" id="1444315"/>
    <lineage>
        <taxon>Bacteria</taxon>
        <taxon>Pseudomonadati</taxon>
        <taxon>Pseudomonadota</taxon>
        <taxon>Gammaproteobacteria</taxon>
        <taxon>Lysobacterales</taxon>
        <taxon>Lysobacteraceae</taxon>
        <taxon>Lysobacter</taxon>
    </lineage>
</organism>
<dbReference type="Gene3D" id="2.40.170.20">
    <property type="entry name" value="TonB-dependent receptor, beta-barrel domain"/>
    <property type="match status" value="1"/>
</dbReference>
<sequence>MHQSALTVSVRNALRVRNALMVTMAMSAVVAQAAQAQQSADAPTAAAAESADKDPTTLGAVVVSGTRASIQKSQALKQDAIGTVDAVSAEDVGKFPDQNVADSLQRIAGVSVDRSGGESRFITVRGFGPEFNTVLLNGRTMATENAGREFSFDVLPSELISTAEVFKTSQANLSEGGIGATVNIKTRRPLDDKGLHVAGSVSAVRDSLSGETKPKFSGLISDTNADGTFGALLGVVRYQRDHTSEVIDDEGWLTGGNGINGVSGLNNVAVPRTLQYKVNQEQRTRTGVNAAIDWLPSENVRVGVDAMYSKYEIDSKVNAFGLYTDPADVQQASVDANGTATSFVRRNTGGLANDHIVSSSPRNSVNQQLGVNVAWQVGEQTSLDFDGSYSKAEENSGGKGYFMVMGARNVGVNPTWSLNPGAFPSYSNLLPTTDTSDLRAHFVDREGDNRSDELYEGKVSLTRNFIEGTLSQLQFGISGSKRTKDSVTVRTSDSDLNCAYCGYAVRLPSELASVFNAGSLVNGVSTGAPTQWLTFDPQRYFDFLSSPAAYNQFAPGGEFYDPNDPGRAQRIADALQKYGGYKAMPVPQSQWLVEEKSYAAFAQATLENTFYDMPWTLNLGIRFVKTDAVSRAVSSQVESITGTPGDPTNAQVHFTPPIPISRSASYNDWLPSLNFRINLRENVVLRASASDTLTRPTLTSLRISEDIGVRPPGPGSINTGNIDLKPYKARNYDLGAEWYFNDTSYLGLAGFYKKVENFVTNVTRPTTIQGYPFMETLPVNANTAVVKGAELSFQYTFDRLPAPFDGLGLQANYTYVDSKQSFDPSIATGQFAVVGLANSGNLIVFYEKGRVGFRAAYNWRDEYLSAVRGSQGEPTTVKPYGQIDLSANFKLNDNVSLFAEATNVNDETEAAYSRYESRPQWVAANGRALSFGIRGSW</sequence>
<dbReference type="NCBIfam" id="TIGR01782">
    <property type="entry name" value="TonB-Xanth-Caul"/>
    <property type="match status" value="1"/>
</dbReference>
<keyword evidence="10" id="KW-0732">Signal</keyword>
<dbReference type="InterPro" id="IPR000531">
    <property type="entry name" value="Beta-barrel_TonB"/>
</dbReference>
<keyword evidence="7 8" id="KW-0998">Cell outer membrane</keyword>
<dbReference type="GO" id="GO:0009279">
    <property type="term" value="C:cell outer membrane"/>
    <property type="evidence" value="ECO:0007669"/>
    <property type="project" value="UniProtKB-SubCell"/>
</dbReference>
<evidence type="ECO:0000256" key="6">
    <source>
        <dbReference type="ARBA" id="ARBA00023136"/>
    </source>
</evidence>
<evidence type="ECO:0000259" key="12">
    <source>
        <dbReference type="Pfam" id="PF07715"/>
    </source>
</evidence>
<dbReference type="Pfam" id="PF07715">
    <property type="entry name" value="Plug"/>
    <property type="match status" value="1"/>
</dbReference>
<evidence type="ECO:0000256" key="1">
    <source>
        <dbReference type="ARBA" id="ARBA00004571"/>
    </source>
</evidence>
<name>A0A125U0H8_9GAMM</name>
<dbReference type="CDD" id="cd01347">
    <property type="entry name" value="ligand_gated_channel"/>
    <property type="match status" value="1"/>
</dbReference>
<evidence type="ECO:0000256" key="4">
    <source>
        <dbReference type="ARBA" id="ARBA00022692"/>
    </source>
</evidence>
<evidence type="ECO:0000313" key="14">
    <source>
        <dbReference type="Proteomes" id="UP000023435"/>
    </source>
</evidence>
<dbReference type="InterPro" id="IPR036942">
    <property type="entry name" value="Beta-barrel_TonB_sf"/>
</dbReference>
<dbReference type="PANTHER" id="PTHR40980:SF3">
    <property type="entry name" value="TONB-DEPENDENT RECEPTOR-LIKE BETA-BARREL DOMAIN-CONTAINING PROTEIN"/>
    <property type="match status" value="1"/>
</dbReference>
<evidence type="ECO:0000256" key="2">
    <source>
        <dbReference type="ARBA" id="ARBA00022448"/>
    </source>
</evidence>
<comment type="subcellular location">
    <subcellularLocation>
        <location evidence="1 8">Cell outer membrane</location>
        <topology evidence="1 8">Multi-pass membrane protein</topology>
    </subcellularLocation>
</comment>
<keyword evidence="6 8" id="KW-0472">Membrane</keyword>
<dbReference type="PROSITE" id="PS52016">
    <property type="entry name" value="TONB_DEPENDENT_REC_3"/>
    <property type="match status" value="1"/>
</dbReference>
<dbReference type="InterPro" id="IPR012910">
    <property type="entry name" value="Plug_dom"/>
</dbReference>
<dbReference type="EMBL" id="JAJA02000001">
    <property type="protein sequence ID" value="KWS02753.1"/>
    <property type="molecule type" value="Genomic_DNA"/>
</dbReference>
<evidence type="ECO:0000256" key="5">
    <source>
        <dbReference type="ARBA" id="ARBA00023077"/>
    </source>
</evidence>
<dbReference type="Pfam" id="PF00593">
    <property type="entry name" value="TonB_dep_Rec_b-barrel"/>
    <property type="match status" value="1"/>
</dbReference>
<evidence type="ECO:0000256" key="7">
    <source>
        <dbReference type="ARBA" id="ARBA00023237"/>
    </source>
</evidence>
<keyword evidence="5 9" id="KW-0798">TonB box</keyword>
<accession>A0A125U0H8</accession>
<reference evidence="13 14" key="1">
    <citation type="journal article" date="2014" name="Genome Announc.">
        <title>Draft Genome Sequence of Lysobacter capsici AZ78, a Bacterium Antagonistic to Plant-Pathogenic Oomycetes.</title>
        <authorList>
            <person name="Puopolo G."/>
            <person name="Sonego P."/>
            <person name="Engelen K."/>
            <person name="Pertot I."/>
        </authorList>
    </citation>
    <scope>NUCLEOTIDE SEQUENCE [LARGE SCALE GENOMIC DNA]</scope>
    <source>
        <strain evidence="13 14">AZ78</strain>
    </source>
</reference>
<feature type="domain" description="TonB-dependent receptor-like beta-barrel" evidence="11">
    <location>
        <begin position="456"/>
        <end position="904"/>
    </location>
</feature>
<keyword evidence="13" id="KW-0675">Receptor</keyword>
<dbReference type="InterPro" id="IPR010104">
    <property type="entry name" value="TonB_rcpt_bac"/>
</dbReference>
<evidence type="ECO:0000256" key="10">
    <source>
        <dbReference type="SAM" id="SignalP"/>
    </source>
</evidence>
<dbReference type="Gene3D" id="2.170.130.10">
    <property type="entry name" value="TonB-dependent receptor, plug domain"/>
    <property type="match status" value="1"/>
</dbReference>
<keyword evidence="3 8" id="KW-1134">Transmembrane beta strand</keyword>
<dbReference type="SUPFAM" id="SSF56935">
    <property type="entry name" value="Porins"/>
    <property type="match status" value="1"/>
</dbReference>
<keyword evidence="14" id="KW-1185">Reference proteome</keyword>
<comment type="similarity">
    <text evidence="8 9">Belongs to the TonB-dependent receptor family.</text>
</comment>
<feature type="chain" id="PRO_5007180325" evidence="10">
    <location>
        <begin position="34"/>
        <end position="937"/>
    </location>
</feature>
<evidence type="ECO:0000259" key="11">
    <source>
        <dbReference type="Pfam" id="PF00593"/>
    </source>
</evidence>
<dbReference type="PANTHER" id="PTHR40980">
    <property type="entry name" value="PLUG DOMAIN-CONTAINING PROTEIN"/>
    <property type="match status" value="1"/>
</dbReference>
<gene>
    <name evidence="13" type="ORF">AZ78_0299</name>
</gene>
<dbReference type="Proteomes" id="UP000023435">
    <property type="component" value="Unassembled WGS sequence"/>
</dbReference>
<evidence type="ECO:0000313" key="13">
    <source>
        <dbReference type="EMBL" id="KWS02753.1"/>
    </source>
</evidence>
<dbReference type="InterPro" id="IPR039426">
    <property type="entry name" value="TonB-dep_rcpt-like"/>
</dbReference>
<protein>
    <submittedName>
        <fullName evidence="13">N-acetylglucosamine-regulated TonB-dependent outer membrane receptor</fullName>
    </submittedName>
</protein>
<proteinExistence type="inferred from homology"/>
<feature type="domain" description="TonB-dependent receptor plug" evidence="12">
    <location>
        <begin position="77"/>
        <end position="180"/>
    </location>
</feature>
<comment type="caution">
    <text evidence="13">The sequence shown here is derived from an EMBL/GenBank/DDBJ whole genome shotgun (WGS) entry which is preliminary data.</text>
</comment>
<keyword evidence="2 8" id="KW-0813">Transport</keyword>
<dbReference type="InterPro" id="IPR037066">
    <property type="entry name" value="Plug_dom_sf"/>
</dbReference>
<evidence type="ECO:0000256" key="9">
    <source>
        <dbReference type="RuleBase" id="RU003357"/>
    </source>
</evidence>
<evidence type="ECO:0000256" key="8">
    <source>
        <dbReference type="PROSITE-ProRule" id="PRU01360"/>
    </source>
</evidence>
<dbReference type="AlphaFoldDB" id="A0A125U0H8"/>
<feature type="signal peptide" evidence="10">
    <location>
        <begin position="1"/>
        <end position="33"/>
    </location>
</feature>